<feature type="domain" description="RNB" evidence="1">
    <location>
        <begin position="19"/>
        <end position="371"/>
    </location>
</feature>
<keyword evidence="3" id="KW-1185">Reference proteome</keyword>
<comment type="caution">
    <text evidence="2">The sequence shown here is derived from an EMBL/GenBank/DDBJ whole genome shotgun (WGS) entry which is preliminary data.</text>
</comment>
<dbReference type="GO" id="GO:0006402">
    <property type="term" value="P:mRNA catabolic process"/>
    <property type="evidence" value="ECO:0007669"/>
    <property type="project" value="TreeGrafter"/>
</dbReference>
<dbReference type="PANTHER" id="PTHR23355">
    <property type="entry name" value="RIBONUCLEASE"/>
    <property type="match status" value="1"/>
</dbReference>
<dbReference type="SMART" id="SM00955">
    <property type="entry name" value="RNB"/>
    <property type="match status" value="1"/>
</dbReference>
<organism evidence="2 3">
    <name type="scientific">Paramecium primaurelia</name>
    <dbReference type="NCBI Taxonomy" id="5886"/>
    <lineage>
        <taxon>Eukaryota</taxon>
        <taxon>Sar</taxon>
        <taxon>Alveolata</taxon>
        <taxon>Ciliophora</taxon>
        <taxon>Intramacronucleata</taxon>
        <taxon>Oligohymenophorea</taxon>
        <taxon>Peniculida</taxon>
        <taxon>Parameciidae</taxon>
        <taxon>Paramecium</taxon>
    </lineage>
</organism>
<evidence type="ECO:0000259" key="1">
    <source>
        <dbReference type="SMART" id="SM00955"/>
    </source>
</evidence>
<gene>
    <name evidence="2" type="ORF">PPRIM_AZ9-3.1.T1140154</name>
</gene>
<protein>
    <recommendedName>
        <fullName evidence="1">RNB domain-containing protein</fullName>
    </recommendedName>
</protein>
<dbReference type="PANTHER" id="PTHR23355:SF9">
    <property type="entry name" value="DIS3-LIKE EXONUCLEASE 2"/>
    <property type="match status" value="1"/>
</dbReference>
<name>A0A8S1PE02_PARPR</name>
<evidence type="ECO:0000313" key="2">
    <source>
        <dbReference type="EMBL" id="CAD8101184.1"/>
    </source>
</evidence>
<proteinExistence type="predicted"/>
<dbReference type="EMBL" id="CAJJDM010000117">
    <property type="protein sequence ID" value="CAD8101184.1"/>
    <property type="molecule type" value="Genomic_DNA"/>
</dbReference>
<sequence>MDEMKAFYHDSITKERIKRIDLTKEYICGMDPVTAKDLDDALSINDLGNGIYEIGVHIEDVSHLSFLIVKTTSVYLVHKVIPMLPRILCEELCSLNKDVERLAFFVFFRLKSEGEVLWDSFTGATSVIKSCAQLSYEIVNQIIEGEIQYCQGFDENVLKDKILLLNTIAQKKRTKRLEGSITLQKSKQRFILNSDLYPIGYVEEKRGLAQFMVEEWMLLANQFVDKKLIEYDTKTAILRQHKPPKAEKIEYYRNLLKAFGLKEMAENLDVSTSTLKMIYINILFSCKSLKLTMAKVNDIQSEEIKLILEFRLLKLMEAAQYFVVDDIPELEGRHYALDFDVYSHFTSPIRRYPDILVLSKVIYQIYMFLTQKIINCS</sequence>
<accession>A0A8S1PE02</accession>
<reference evidence="2" key="1">
    <citation type="submission" date="2021-01" db="EMBL/GenBank/DDBJ databases">
        <authorList>
            <consortium name="Genoscope - CEA"/>
            <person name="William W."/>
        </authorList>
    </citation>
    <scope>NUCLEOTIDE SEQUENCE</scope>
</reference>
<dbReference type="AlphaFoldDB" id="A0A8S1PE02"/>
<dbReference type="InterPro" id="IPR001900">
    <property type="entry name" value="RNase_II/R"/>
</dbReference>
<dbReference type="Pfam" id="PF00773">
    <property type="entry name" value="RNB"/>
    <property type="match status" value="1"/>
</dbReference>
<dbReference type="GO" id="GO:0000932">
    <property type="term" value="C:P-body"/>
    <property type="evidence" value="ECO:0007669"/>
    <property type="project" value="TreeGrafter"/>
</dbReference>
<dbReference type="InterPro" id="IPR050180">
    <property type="entry name" value="RNR_Ribonuclease"/>
</dbReference>
<dbReference type="GO" id="GO:0000175">
    <property type="term" value="F:3'-5'-RNA exonuclease activity"/>
    <property type="evidence" value="ECO:0007669"/>
    <property type="project" value="TreeGrafter"/>
</dbReference>
<dbReference type="GO" id="GO:0003723">
    <property type="term" value="F:RNA binding"/>
    <property type="evidence" value="ECO:0007669"/>
    <property type="project" value="InterPro"/>
</dbReference>
<evidence type="ECO:0000313" key="3">
    <source>
        <dbReference type="Proteomes" id="UP000688137"/>
    </source>
</evidence>
<dbReference type="Proteomes" id="UP000688137">
    <property type="component" value="Unassembled WGS sequence"/>
</dbReference>